<sequence>MINQINRNHWIYIIQNLISMIKSNLFLFIIVLTTKKGIYYIAAIIILMIGISILNWRKTIFYINDDLLVSEKGIISKSKEEIPFNKINTIDVGQTLLGRIFNIFTMKIDTGSAVAQKSELKIISNYKVVEELRKIILTSKKIKTNQSNEYIEKDIVVPIVEKVITNREILKYTLTKNKLGWAIGGFFLLNNVLDDLAKFFNTSFSKFISKNMNVDFIKTKTIATSIVILIGFMLFLYILITILSIIFETIRLYNFTVKSDKEKISISYGLLNKKEYSFNIDKIYGLRYKQSILQQILNIYTVEIITIGYGDEENENALLYPIAEDNFKNEFIKKLLPNLTFEGELNKPPKSSLRRFILKKLIIWLIILIPAYVFIKFIPSNIKLSIIILILCSSLILGYLNYKNTSLGVSKDSLIASTGAFLKTTTIIRQDTLQSITKKQGIFQKMGKVCDYKIDLYSNTLGDIIHVKHMDENVYEKLQQNLTL</sequence>
<organism evidence="3 4">
    <name type="scientific">Clostridium acetireducens DSM 10703</name>
    <dbReference type="NCBI Taxonomy" id="1121290"/>
    <lineage>
        <taxon>Bacteria</taxon>
        <taxon>Bacillati</taxon>
        <taxon>Bacillota</taxon>
        <taxon>Clostridia</taxon>
        <taxon>Eubacteriales</taxon>
        <taxon>Clostridiaceae</taxon>
        <taxon>Clostridium</taxon>
    </lineage>
</organism>
<feature type="transmembrane region" description="Helical" evidence="1">
    <location>
        <begin position="12"/>
        <end position="32"/>
    </location>
</feature>
<keyword evidence="1" id="KW-0472">Membrane</keyword>
<gene>
    <name evidence="3" type="ORF">CLOACE_01440</name>
</gene>
<feature type="domain" description="YdbS-like PH" evidence="2">
    <location>
        <begin position="56"/>
        <end position="118"/>
    </location>
</feature>
<dbReference type="PIRSF" id="PIRSF026631">
    <property type="entry name" value="UCP026631"/>
    <property type="match status" value="1"/>
</dbReference>
<feature type="transmembrane region" description="Helical" evidence="1">
    <location>
        <begin position="179"/>
        <end position="201"/>
    </location>
</feature>
<keyword evidence="1" id="KW-1133">Transmembrane helix</keyword>
<dbReference type="STRING" id="1121290.CLAOCE_01440"/>
<feature type="transmembrane region" description="Helical" evidence="1">
    <location>
        <begin position="221"/>
        <end position="247"/>
    </location>
</feature>
<feature type="domain" description="YdbS-like PH" evidence="2">
    <location>
        <begin position="402"/>
        <end position="481"/>
    </location>
</feature>
<proteinExistence type="predicted"/>
<evidence type="ECO:0000313" key="4">
    <source>
        <dbReference type="Proteomes" id="UP000175744"/>
    </source>
</evidence>
<dbReference type="OrthoDB" id="1932701at2"/>
<accession>A0A1E8F1Q5</accession>
<dbReference type="InterPro" id="IPR014529">
    <property type="entry name" value="UCP026631"/>
</dbReference>
<evidence type="ECO:0000256" key="1">
    <source>
        <dbReference type="SAM" id="Phobius"/>
    </source>
</evidence>
<feature type="domain" description="YdbS-like PH" evidence="2">
    <location>
        <begin position="254"/>
        <end position="311"/>
    </location>
</feature>
<dbReference type="PANTHER" id="PTHR34473:SF2">
    <property type="entry name" value="UPF0699 TRANSMEMBRANE PROTEIN YDBT"/>
    <property type="match status" value="1"/>
</dbReference>
<feature type="transmembrane region" description="Helical" evidence="1">
    <location>
        <begin position="384"/>
        <end position="402"/>
    </location>
</feature>
<comment type="caution">
    <text evidence="3">The sequence shown here is derived from an EMBL/GenBank/DDBJ whole genome shotgun (WGS) entry which is preliminary data.</text>
</comment>
<keyword evidence="1" id="KW-0812">Transmembrane</keyword>
<dbReference type="Proteomes" id="UP000175744">
    <property type="component" value="Unassembled WGS sequence"/>
</dbReference>
<name>A0A1E8F1Q5_9CLOT</name>
<dbReference type="AlphaFoldDB" id="A0A1E8F1Q5"/>
<evidence type="ECO:0000313" key="3">
    <source>
        <dbReference type="EMBL" id="OFI07540.1"/>
    </source>
</evidence>
<dbReference type="RefSeq" id="WP_070109124.1">
    <property type="nucleotide sequence ID" value="NZ_LZFO01000002.1"/>
</dbReference>
<dbReference type="InterPro" id="IPR005182">
    <property type="entry name" value="YdbS-like_PH"/>
</dbReference>
<keyword evidence="4" id="KW-1185">Reference proteome</keyword>
<dbReference type="EMBL" id="LZFO01000002">
    <property type="protein sequence ID" value="OFI07540.1"/>
    <property type="molecule type" value="Genomic_DNA"/>
</dbReference>
<dbReference type="Pfam" id="PF03703">
    <property type="entry name" value="bPH_2"/>
    <property type="match status" value="3"/>
</dbReference>
<dbReference type="PANTHER" id="PTHR34473">
    <property type="entry name" value="UPF0699 TRANSMEMBRANE PROTEIN YDBS"/>
    <property type="match status" value="1"/>
</dbReference>
<evidence type="ECO:0000259" key="2">
    <source>
        <dbReference type="Pfam" id="PF03703"/>
    </source>
</evidence>
<feature type="transmembrane region" description="Helical" evidence="1">
    <location>
        <begin position="38"/>
        <end position="56"/>
    </location>
</feature>
<feature type="transmembrane region" description="Helical" evidence="1">
    <location>
        <begin position="361"/>
        <end position="378"/>
    </location>
</feature>
<reference evidence="3 4" key="1">
    <citation type="submission" date="2016-06" db="EMBL/GenBank/DDBJ databases">
        <title>Genome sequence of Clostridium acetireducens DSM 10703.</title>
        <authorList>
            <person name="Poehlein A."/>
            <person name="Fluechter S."/>
            <person name="Duerre P."/>
            <person name="Daniel R."/>
        </authorList>
    </citation>
    <scope>NUCLEOTIDE SEQUENCE [LARGE SCALE GENOMIC DNA]</scope>
    <source>
        <strain evidence="3 4">DSM 10703</strain>
    </source>
</reference>
<protein>
    <submittedName>
        <fullName evidence="3">Bacterial membrane flanked domain protein</fullName>
    </submittedName>
</protein>